<protein>
    <submittedName>
        <fullName evidence="1">Uncharacterized protein</fullName>
    </submittedName>
</protein>
<dbReference type="EMBL" id="BGPR01004767">
    <property type="protein sequence ID" value="GBN03122.1"/>
    <property type="molecule type" value="Genomic_DNA"/>
</dbReference>
<gene>
    <name evidence="1" type="ORF">AVEN_98388_1</name>
</gene>
<organism evidence="1 2">
    <name type="scientific">Araneus ventricosus</name>
    <name type="common">Orbweaver spider</name>
    <name type="synonym">Epeira ventricosa</name>
    <dbReference type="NCBI Taxonomy" id="182803"/>
    <lineage>
        <taxon>Eukaryota</taxon>
        <taxon>Metazoa</taxon>
        <taxon>Ecdysozoa</taxon>
        <taxon>Arthropoda</taxon>
        <taxon>Chelicerata</taxon>
        <taxon>Arachnida</taxon>
        <taxon>Araneae</taxon>
        <taxon>Araneomorphae</taxon>
        <taxon>Entelegynae</taxon>
        <taxon>Araneoidea</taxon>
        <taxon>Araneidae</taxon>
        <taxon>Araneus</taxon>
    </lineage>
</organism>
<reference evidence="1 2" key="1">
    <citation type="journal article" date="2019" name="Sci. Rep.">
        <title>Orb-weaving spider Araneus ventricosus genome elucidates the spidroin gene catalogue.</title>
        <authorList>
            <person name="Kono N."/>
            <person name="Nakamura H."/>
            <person name="Ohtoshi R."/>
            <person name="Moran D.A.P."/>
            <person name="Shinohara A."/>
            <person name="Yoshida Y."/>
            <person name="Fujiwara M."/>
            <person name="Mori M."/>
            <person name="Tomita M."/>
            <person name="Arakawa K."/>
        </authorList>
    </citation>
    <scope>NUCLEOTIDE SEQUENCE [LARGE SCALE GENOMIC DNA]</scope>
</reference>
<name>A0A4Y2KM16_ARAVE</name>
<proteinExistence type="predicted"/>
<comment type="caution">
    <text evidence="1">The sequence shown here is derived from an EMBL/GenBank/DDBJ whole genome shotgun (WGS) entry which is preliminary data.</text>
</comment>
<evidence type="ECO:0000313" key="2">
    <source>
        <dbReference type="Proteomes" id="UP000499080"/>
    </source>
</evidence>
<keyword evidence="2" id="KW-1185">Reference proteome</keyword>
<dbReference type="Proteomes" id="UP000499080">
    <property type="component" value="Unassembled WGS sequence"/>
</dbReference>
<sequence length="81" mass="9019">MACRIVDPVKCELRSVIRFLQAEGWFVGASVYCQTLRRLQGAILTSGVVLIHDNALPNNAVITQPLLEQFKREVSDHPALT</sequence>
<evidence type="ECO:0000313" key="1">
    <source>
        <dbReference type="EMBL" id="GBN03122.1"/>
    </source>
</evidence>
<accession>A0A4Y2KM16</accession>
<dbReference type="AlphaFoldDB" id="A0A4Y2KM16"/>